<keyword evidence="10" id="KW-1185">Reference proteome</keyword>
<accession>A0ABT3FY15</accession>
<evidence type="ECO:0000256" key="8">
    <source>
        <dbReference type="RuleBase" id="RU363041"/>
    </source>
</evidence>
<comment type="similarity">
    <text evidence="2 8">Belongs to the 4-toluene sulfonate uptake permease (TSUP) (TC 2.A.102) family.</text>
</comment>
<evidence type="ECO:0000256" key="3">
    <source>
        <dbReference type="ARBA" id="ARBA00022448"/>
    </source>
</evidence>
<feature type="transmembrane region" description="Helical" evidence="8">
    <location>
        <begin position="74"/>
        <end position="94"/>
    </location>
</feature>
<dbReference type="Proteomes" id="UP001165653">
    <property type="component" value="Unassembled WGS sequence"/>
</dbReference>
<evidence type="ECO:0000256" key="5">
    <source>
        <dbReference type="ARBA" id="ARBA00022692"/>
    </source>
</evidence>
<comment type="subcellular location">
    <subcellularLocation>
        <location evidence="1 8">Cell membrane</location>
        <topology evidence="1 8">Multi-pass membrane protein</topology>
    </subcellularLocation>
</comment>
<evidence type="ECO:0000256" key="7">
    <source>
        <dbReference type="ARBA" id="ARBA00023136"/>
    </source>
</evidence>
<evidence type="ECO:0000313" key="9">
    <source>
        <dbReference type="EMBL" id="MCW1912465.1"/>
    </source>
</evidence>
<name>A0ABT3FY15_9BACT</name>
<keyword evidence="4 8" id="KW-1003">Cell membrane</keyword>
<keyword evidence="7 8" id="KW-0472">Membrane</keyword>
<keyword evidence="5 8" id="KW-0812">Transmembrane</keyword>
<evidence type="ECO:0000256" key="1">
    <source>
        <dbReference type="ARBA" id="ARBA00004651"/>
    </source>
</evidence>
<dbReference type="RefSeq" id="WP_264510877.1">
    <property type="nucleotide sequence ID" value="NZ_JAPDDR010000001.1"/>
</dbReference>
<evidence type="ECO:0000256" key="4">
    <source>
        <dbReference type="ARBA" id="ARBA00022475"/>
    </source>
</evidence>
<feature type="transmembrane region" description="Helical" evidence="8">
    <location>
        <begin position="211"/>
        <end position="230"/>
    </location>
</feature>
<protein>
    <recommendedName>
        <fullName evidence="8">Probable membrane transporter protein</fullName>
    </recommendedName>
</protein>
<dbReference type="PANTHER" id="PTHR30269">
    <property type="entry name" value="TRANSMEMBRANE PROTEIN YFCA"/>
    <property type="match status" value="1"/>
</dbReference>
<dbReference type="Pfam" id="PF01925">
    <property type="entry name" value="TauE"/>
    <property type="match status" value="1"/>
</dbReference>
<sequence>MPTHHEWLVLAAGFFAAVMNAVAGGGTMLTFPALMAAGLSPVLANTTSTVALFLGMPGSVWAFRKRLVEVKSWILPLAIVSFLGGLGGGVLLLALPPSVFERVVPWLLLMATLLFLLNAPIQRWLKKKRGEHADEKEPERPRPWGIVFQSLVAVYGGYFGAGIGIMMMAGLSLLGLREVNRINALKALLAVVCNVASVVWFISRGSVDWRLAGWLVLGSIPGYFLGAHFAQRIPATAVRIIVAVIGLGIAGKLFWGQIAA</sequence>
<keyword evidence="6 8" id="KW-1133">Transmembrane helix</keyword>
<feature type="transmembrane region" description="Helical" evidence="8">
    <location>
        <begin position="33"/>
        <end position="54"/>
    </location>
</feature>
<feature type="transmembrane region" description="Helical" evidence="8">
    <location>
        <begin position="236"/>
        <end position="255"/>
    </location>
</feature>
<dbReference type="InterPro" id="IPR002781">
    <property type="entry name" value="TM_pro_TauE-like"/>
</dbReference>
<dbReference type="PANTHER" id="PTHR30269:SF0">
    <property type="entry name" value="MEMBRANE TRANSPORTER PROTEIN YFCA-RELATED"/>
    <property type="match status" value="1"/>
</dbReference>
<evidence type="ECO:0000256" key="6">
    <source>
        <dbReference type="ARBA" id="ARBA00022989"/>
    </source>
</evidence>
<reference evidence="9" key="1">
    <citation type="submission" date="2022-10" db="EMBL/GenBank/DDBJ databases">
        <title>Luteolibacter sp. GHJ8, whole genome shotgun sequencing project.</title>
        <authorList>
            <person name="Zhao G."/>
            <person name="Shen L."/>
        </authorList>
    </citation>
    <scope>NUCLEOTIDE SEQUENCE</scope>
    <source>
        <strain evidence="9">GHJ8</strain>
    </source>
</reference>
<feature type="transmembrane region" description="Helical" evidence="8">
    <location>
        <begin position="146"/>
        <end position="176"/>
    </location>
</feature>
<proteinExistence type="inferred from homology"/>
<feature type="transmembrane region" description="Helical" evidence="8">
    <location>
        <begin position="182"/>
        <end position="202"/>
    </location>
</feature>
<dbReference type="EMBL" id="JAPDDR010000001">
    <property type="protein sequence ID" value="MCW1912465.1"/>
    <property type="molecule type" value="Genomic_DNA"/>
</dbReference>
<comment type="caution">
    <text evidence="9">The sequence shown here is derived from an EMBL/GenBank/DDBJ whole genome shotgun (WGS) entry which is preliminary data.</text>
</comment>
<organism evidence="9 10">
    <name type="scientific">Luteolibacter rhizosphaerae</name>
    <dbReference type="NCBI Taxonomy" id="2989719"/>
    <lineage>
        <taxon>Bacteria</taxon>
        <taxon>Pseudomonadati</taxon>
        <taxon>Verrucomicrobiota</taxon>
        <taxon>Verrucomicrobiia</taxon>
        <taxon>Verrucomicrobiales</taxon>
        <taxon>Verrucomicrobiaceae</taxon>
        <taxon>Luteolibacter</taxon>
    </lineage>
</organism>
<evidence type="ECO:0000256" key="2">
    <source>
        <dbReference type="ARBA" id="ARBA00009142"/>
    </source>
</evidence>
<evidence type="ECO:0000313" key="10">
    <source>
        <dbReference type="Proteomes" id="UP001165653"/>
    </source>
</evidence>
<keyword evidence="3" id="KW-0813">Transport</keyword>
<dbReference type="InterPro" id="IPR052017">
    <property type="entry name" value="TSUP"/>
</dbReference>
<gene>
    <name evidence="9" type="ORF">OJ996_02700</name>
</gene>